<evidence type="ECO:0008006" key="2">
    <source>
        <dbReference type="Google" id="ProtNLM"/>
    </source>
</evidence>
<sequence>MAIDLTNYGNLITKEIHSGHIKSGFKGGSASTLQLRAGAGTSAANNLVDYIEGTLTYGVNKTSTLEFTEYDNNVAVDNNGAGPLGTNLLIKGLINPSSNSDASTKKYVDDKIVDFLIVKGNVKAVSDGSLTSITNGGVPQFNNLVSNRWAIGFNEGGPVTNIIDNTSCIINGATIAEGDSVLFLHVQGGGTADVADGVYVIDTIQTPATPNIIMYRRDATPGGNIDNMIASVDNPLEKGNFVLVSSGAIYSGNGYYLNNTVTDNDTTPRNWLLFSTSQTKDFAAPITQLPQGVADAGKFTVTSSTDGSDEGKVLISNNEGDVSWSYTVGKSDQTFNINSGTFNVNNSGAYLNTSVGSTITVPKFKVTATEGAYTIALNHQAVPSNSSANMQYLGKSSVFAETNVPDNLSSGGTPSVALSTINVAQAKIGGHATALTSQFTASGTEDYGAGVLFNNLTSGGTNDNQNKYLICPHKHADDTTVTLDVLHFGNGNVNGSIIAQLAP</sequence>
<evidence type="ECO:0000313" key="1">
    <source>
        <dbReference type="EMBL" id="QHU30504.1"/>
    </source>
</evidence>
<organism evidence="1">
    <name type="scientific">viral metagenome</name>
    <dbReference type="NCBI Taxonomy" id="1070528"/>
    <lineage>
        <taxon>unclassified sequences</taxon>
        <taxon>metagenomes</taxon>
        <taxon>organismal metagenomes</taxon>
    </lineage>
</organism>
<name>A0A6C0LLS2_9ZZZZ</name>
<reference evidence="1" key="1">
    <citation type="journal article" date="2020" name="Nature">
        <title>Giant virus diversity and host interactions through global metagenomics.</title>
        <authorList>
            <person name="Schulz F."/>
            <person name="Roux S."/>
            <person name="Paez-Espino D."/>
            <person name="Jungbluth S."/>
            <person name="Walsh D.A."/>
            <person name="Denef V.J."/>
            <person name="McMahon K.D."/>
            <person name="Konstantinidis K.T."/>
            <person name="Eloe-Fadrosh E.A."/>
            <person name="Kyrpides N.C."/>
            <person name="Woyke T."/>
        </authorList>
    </citation>
    <scope>NUCLEOTIDE SEQUENCE</scope>
    <source>
        <strain evidence="1">GVMAG-M-3300027833-19</strain>
    </source>
</reference>
<dbReference type="EMBL" id="MN740509">
    <property type="protein sequence ID" value="QHU30504.1"/>
    <property type="molecule type" value="Genomic_DNA"/>
</dbReference>
<protein>
    <recommendedName>
        <fullName evidence="2">Tail protein</fullName>
    </recommendedName>
</protein>
<proteinExistence type="predicted"/>
<accession>A0A6C0LLS2</accession>
<dbReference type="AlphaFoldDB" id="A0A6C0LLS2"/>